<feature type="region of interest" description="Disordered" evidence="10">
    <location>
        <begin position="275"/>
        <end position="309"/>
    </location>
</feature>
<organism evidence="12 13">
    <name type="scientific">Sphingomonas olei</name>
    <dbReference type="NCBI Taxonomy" id="1886787"/>
    <lineage>
        <taxon>Bacteria</taxon>
        <taxon>Pseudomonadati</taxon>
        <taxon>Pseudomonadota</taxon>
        <taxon>Alphaproteobacteria</taxon>
        <taxon>Sphingomonadales</taxon>
        <taxon>Sphingomonadaceae</taxon>
        <taxon>Sphingomonas</taxon>
    </lineage>
</organism>
<name>A0ABY2QJV6_9SPHN</name>
<dbReference type="Pfam" id="PF08478">
    <property type="entry name" value="POTRA_1"/>
    <property type="match status" value="1"/>
</dbReference>
<protein>
    <recommendedName>
        <fullName evidence="9">Cell division protein FtsQ</fullName>
    </recommendedName>
</protein>
<keyword evidence="2 9" id="KW-1003">Cell membrane</keyword>
<dbReference type="InterPro" id="IPR026579">
    <property type="entry name" value="FtsQ"/>
</dbReference>
<evidence type="ECO:0000256" key="4">
    <source>
        <dbReference type="ARBA" id="ARBA00022618"/>
    </source>
</evidence>
<dbReference type="PANTHER" id="PTHR35851:SF1">
    <property type="entry name" value="CELL DIVISION PROTEIN FTSQ"/>
    <property type="match status" value="1"/>
</dbReference>
<dbReference type="InterPro" id="IPR005548">
    <property type="entry name" value="Cell_div_FtsQ/DivIB_C"/>
</dbReference>
<evidence type="ECO:0000256" key="5">
    <source>
        <dbReference type="ARBA" id="ARBA00022692"/>
    </source>
</evidence>
<evidence type="ECO:0000256" key="8">
    <source>
        <dbReference type="ARBA" id="ARBA00023306"/>
    </source>
</evidence>
<reference evidence="12 13" key="1">
    <citation type="submission" date="2019-04" db="EMBL/GenBank/DDBJ databases">
        <title>Microbes associate with the intestines of laboratory mice.</title>
        <authorList>
            <person name="Navarre W."/>
            <person name="Wong E."/>
            <person name="Huang K.C."/>
            <person name="Tropini C."/>
            <person name="Ng K."/>
            <person name="Yu B."/>
        </authorList>
    </citation>
    <scope>NUCLEOTIDE SEQUENCE [LARGE SCALE GENOMIC DNA]</scope>
    <source>
        <strain evidence="12 13">NM83_B4-11</strain>
    </source>
</reference>
<dbReference type="PANTHER" id="PTHR35851">
    <property type="entry name" value="CELL DIVISION PROTEIN FTSQ"/>
    <property type="match status" value="1"/>
</dbReference>
<comment type="caution">
    <text evidence="12">The sequence shown here is derived from an EMBL/GenBank/DDBJ whole genome shotgun (WGS) entry which is preliminary data.</text>
</comment>
<evidence type="ECO:0000313" key="12">
    <source>
        <dbReference type="EMBL" id="THG41382.1"/>
    </source>
</evidence>
<sequence length="309" mass="33307">MSRSITRGAPQRRPTVRRGPPKKSLGDRLIAALPLSEAALRRAVTWSILGLGGAAAFATASWFGVPAAIGTAVADSAGRLGLNVEGVDITGIKRMNRETVYAVALEDQPKAMLRVDLNLIRERLLAYGWIADAYVARRLPDRLLIHIVEREPAAIWQNGGQLTLIDAKGVPLEPVDRNRMPDLPLVIGPGADRQEANYQRLLAAAPALKPRIKAASWVGNRRWDLTFDTGETLALPQEGAAAALVKFAELDGARSLLGKGWLRFDMRDPAKLVARKPGTDMEQAVPESGTGAAAGPSIQSARLERIDEV</sequence>
<dbReference type="Gene3D" id="3.40.50.11690">
    <property type="entry name" value="Cell division protein FtsQ/DivIB"/>
    <property type="match status" value="1"/>
</dbReference>
<dbReference type="InterPro" id="IPR013685">
    <property type="entry name" value="POTRA_FtsQ_type"/>
</dbReference>
<keyword evidence="5 9" id="KW-0812">Transmembrane</keyword>
<dbReference type="EMBL" id="SSTI01000002">
    <property type="protein sequence ID" value="THG41382.1"/>
    <property type="molecule type" value="Genomic_DNA"/>
</dbReference>
<evidence type="ECO:0000256" key="2">
    <source>
        <dbReference type="ARBA" id="ARBA00022475"/>
    </source>
</evidence>
<evidence type="ECO:0000256" key="3">
    <source>
        <dbReference type="ARBA" id="ARBA00022519"/>
    </source>
</evidence>
<comment type="similarity">
    <text evidence="9">Belongs to the FtsQ/DivIB family. FtsQ subfamily.</text>
</comment>
<evidence type="ECO:0000313" key="13">
    <source>
        <dbReference type="Proteomes" id="UP000308038"/>
    </source>
</evidence>
<proteinExistence type="inferred from homology"/>
<keyword evidence="7 9" id="KW-0472">Membrane</keyword>
<keyword evidence="8 9" id="KW-0131">Cell cycle</keyword>
<dbReference type="RefSeq" id="WP_136450622.1">
    <property type="nucleotide sequence ID" value="NZ_SSTI01000002.1"/>
</dbReference>
<dbReference type="InterPro" id="IPR034746">
    <property type="entry name" value="POTRA"/>
</dbReference>
<dbReference type="Gene3D" id="3.10.20.310">
    <property type="entry name" value="membrane protein fhac"/>
    <property type="match status" value="1"/>
</dbReference>
<accession>A0ABY2QJV6</accession>
<feature type="region of interest" description="Disordered" evidence="10">
    <location>
        <begin position="1"/>
        <end position="23"/>
    </location>
</feature>
<dbReference type="PROSITE" id="PS51779">
    <property type="entry name" value="POTRA"/>
    <property type="match status" value="1"/>
</dbReference>
<dbReference type="Pfam" id="PF03799">
    <property type="entry name" value="FtsQ_DivIB_C"/>
    <property type="match status" value="1"/>
</dbReference>
<evidence type="ECO:0000256" key="6">
    <source>
        <dbReference type="ARBA" id="ARBA00022989"/>
    </source>
</evidence>
<dbReference type="Proteomes" id="UP000308038">
    <property type="component" value="Unassembled WGS sequence"/>
</dbReference>
<keyword evidence="13" id="KW-1185">Reference proteome</keyword>
<evidence type="ECO:0000256" key="10">
    <source>
        <dbReference type="SAM" id="MobiDB-lite"/>
    </source>
</evidence>
<evidence type="ECO:0000256" key="9">
    <source>
        <dbReference type="HAMAP-Rule" id="MF_00911"/>
    </source>
</evidence>
<comment type="subcellular location">
    <subcellularLocation>
        <location evidence="9">Cell inner membrane</location>
        <topology evidence="9">Single-pass type II membrane protein</topology>
    </subcellularLocation>
    <subcellularLocation>
        <location evidence="1">Membrane</location>
    </subcellularLocation>
    <text evidence="9">Localizes to the division septum.</text>
</comment>
<dbReference type="InterPro" id="IPR045335">
    <property type="entry name" value="FtsQ_C_sf"/>
</dbReference>
<evidence type="ECO:0000259" key="11">
    <source>
        <dbReference type="PROSITE" id="PS51779"/>
    </source>
</evidence>
<dbReference type="HAMAP" id="MF_00911">
    <property type="entry name" value="FtsQ_subfam"/>
    <property type="match status" value="1"/>
</dbReference>
<evidence type="ECO:0000256" key="1">
    <source>
        <dbReference type="ARBA" id="ARBA00004370"/>
    </source>
</evidence>
<keyword evidence="4 9" id="KW-0132">Cell division</keyword>
<keyword evidence="6 9" id="KW-1133">Transmembrane helix</keyword>
<evidence type="ECO:0000256" key="7">
    <source>
        <dbReference type="ARBA" id="ARBA00023136"/>
    </source>
</evidence>
<keyword evidence="3 9" id="KW-0997">Cell inner membrane</keyword>
<comment type="function">
    <text evidence="9">Essential cell division protein.</text>
</comment>
<feature type="domain" description="POTRA" evidence="11">
    <location>
        <begin position="82"/>
        <end position="150"/>
    </location>
</feature>
<gene>
    <name evidence="9" type="primary">ftsQ</name>
    <name evidence="12" type="ORF">E5988_02265</name>
</gene>